<sequence>METEEESSKVLATKKQTKRKGLTGVQKAEICYLQEKGILTMLLRSDKEPENSPCWKRRWLFGCLGQANYKRIFCKDRIDVFDTFLKFGGSFPEPITIKDMIDFSKELVQINKLDITNEIQDLIIRLPLDQPINAKEYVNSDNNLITTEVLNDDEIIEAVKNHECIEPEDEISNKSISFAQSLGFIDRILLFFEQQPDGTFKIDDTLIQNLEKLKKELRLKNIASQQQATLDSF</sequence>
<gene>
    <name evidence="1" type="ORF">RPERSI_LOCUS410</name>
</gene>
<keyword evidence="2" id="KW-1185">Reference proteome</keyword>
<evidence type="ECO:0000313" key="2">
    <source>
        <dbReference type="Proteomes" id="UP000789920"/>
    </source>
</evidence>
<name>A0ACA9KE05_9GLOM</name>
<dbReference type="EMBL" id="CAJVQC010000318">
    <property type="protein sequence ID" value="CAG8467120.1"/>
    <property type="molecule type" value="Genomic_DNA"/>
</dbReference>
<accession>A0ACA9KE05</accession>
<dbReference type="Proteomes" id="UP000789920">
    <property type="component" value="Unassembled WGS sequence"/>
</dbReference>
<feature type="non-terminal residue" evidence="1">
    <location>
        <position position="233"/>
    </location>
</feature>
<comment type="caution">
    <text evidence="1">The sequence shown here is derived from an EMBL/GenBank/DDBJ whole genome shotgun (WGS) entry which is preliminary data.</text>
</comment>
<organism evidence="1 2">
    <name type="scientific">Racocetra persica</name>
    <dbReference type="NCBI Taxonomy" id="160502"/>
    <lineage>
        <taxon>Eukaryota</taxon>
        <taxon>Fungi</taxon>
        <taxon>Fungi incertae sedis</taxon>
        <taxon>Mucoromycota</taxon>
        <taxon>Glomeromycotina</taxon>
        <taxon>Glomeromycetes</taxon>
        <taxon>Diversisporales</taxon>
        <taxon>Gigasporaceae</taxon>
        <taxon>Racocetra</taxon>
    </lineage>
</organism>
<evidence type="ECO:0000313" key="1">
    <source>
        <dbReference type="EMBL" id="CAG8467120.1"/>
    </source>
</evidence>
<reference evidence="1" key="1">
    <citation type="submission" date="2021-06" db="EMBL/GenBank/DDBJ databases">
        <authorList>
            <person name="Kallberg Y."/>
            <person name="Tangrot J."/>
            <person name="Rosling A."/>
        </authorList>
    </citation>
    <scope>NUCLEOTIDE SEQUENCE</scope>
    <source>
        <strain evidence="1">MA461A</strain>
    </source>
</reference>
<proteinExistence type="predicted"/>
<protein>
    <submittedName>
        <fullName evidence="1">27896_t:CDS:1</fullName>
    </submittedName>
</protein>